<protein>
    <submittedName>
        <fullName evidence="1">Uncharacterized protein</fullName>
    </submittedName>
</protein>
<proteinExistence type="predicted"/>
<accession>A0ACD3AW50</accession>
<reference evidence="1 2" key="1">
    <citation type="journal article" date="2019" name="Nat. Ecol. Evol.">
        <title>Megaphylogeny resolves global patterns of mushroom evolution.</title>
        <authorList>
            <person name="Varga T."/>
            <person name="Krizsan K."/>
            <person name="Foldi C."/>
            <person name="Dima B."/>
            <person name="Sanchez-Garcia M."/>
            <person name="Sanchez-Ramirez S."/>
            <person name="Szollosi G.J."/>
            <person name="Szarkandi J.G."/>
            <person name="Papp V."/>
            <person name="Albert L."/>
            <person name="Andreopoulos W."/>
            <person name="Angelini C."/>
            <person name="Antonin V."/>
            <person name="Barry K.W."/>
            <person name="Bougher N.L."/>
            <person name="Buchanan P."/>
            <person name="Buyck B."/>
            <person name="Bense V."/>
            <person name="Catcheside P."/>
            <person name="Chovatia M."/>
            <person name="Cooper J."/>
            <person name="Damon W."/>
            <person name="Desjardin D."/>
            <person name="Finy P."/>
            <person name="Geml J."/>
            <person name="Haridas S."/>
            <person name="Hughes K."/>
            <person name="Justo A."/>
            <person name="Karasinski D."/>
            <person name="Kautmanova I."/>
            <person name="Kiss B."/>
            <person name="Kocsube S."/>
            <person name="Kotiranta H."/>
            <person name="LaButti K.M."/>
            <person name="Lechner B.E."/>
            <person name="Liimatainen K."/>
            <person name="Lipzen A."/>
            <person name="Lukacs Z."/>
            <person name="Mihaltcheva S."/>
            <person name="Morgado L.N."/>
            <person name="Niskanen T."/>
            <person name="Noordeloos M.E."/>
            <person name="Ohm R.A."/>
            <person name="Ortiz-Santana B."/>
            <person name="Ovrebo C."/>
            <person name="Racz N."/>
            <person name="Riley R."/>
            <person name="Savchenko A."/>
            <person name="Shiryaev A."/>
            <person name="Soop K."/>
            <person name="Spirin V."/>
            <person name="Szebenyi C."/>
            <person name="Tomsovsky M."/>
            <person name="Tulloss R.E."/>
            <person name="Uehling J."/>
            <person name="Grigoriev I.V."/>
            <person name="Vagvolgyi C."/>
            <person name="Papp T."/>
            <person name="Martin F.M."/>
            <person name="Miettinen O."/>
            <person name="Hibbett D.S."/>
            <person name="Nagy L.G."/>
        </authorList>
    </citation>
    <scope>NUCLEOTIDE SEQUENCE [LARGE SCALE GENOMIC DNA]</scope>
    <source>
        <strain evidence="1 2">NL-1719</strain>
    </source>
</reference>
<gene>
    <name evidence="1" type="ORF">BDN72DRAFT_959446</name>
</gene>
<evidence type="ECO:0000313" key="2">
    <source>
        <dbReference type="Proteomes" id="UP000308600"/>
    </source>
</evidence>
<sequence>MSEAVFPPEIEHVIFLNALALKENGESPINLILVAKRVHSWLMPQIMKTFALSTLPPVQKYPFPWDIHTLHTHGKHVRNLFIWKSDHHTPNLGSLASHLISLCPHITDLVLWSKGSSLSRIELEQISRLEHLTHLSINLSKVPKSAWEKPEFAQAFSRITHLENVADIRSHEDLIIFKHFTSITHLAISGCEQDTLLLLFTRLPTLEVLIVWEVDDHDTLMVVDQFNPHEDDPRIVRVACAVGGELDAWLSEVQKGQGMWGLADQAVGERKKLKEASRKGTN</sequence>
<name>A0ACD3AW50_9AGAR</name>
<evidence type="ECO:0000313" key="1">
    <source>
        <dbReference type="EMBL" id="TFK69569.1"/>
    </source>
</evidence>
<keyword evidence="2" id="KW-1185">Reference proteome</keyword>
<dbReference type="Proteomes" id="UP000308600">
    <property type="component" value="Unassembled WGS sequence"/>
</dbReference>
<organism evidence="1 2">
    <name type="scientific">Pluteus cervinus</name>
    <dbReference type="NCBI Taxonomy" id="181527"/>
    <lineage>
        <taxon>Eukaryota</taxon>
        <taxon>Fungi</taxon>
        <taxon>Dikarya</taxon>
        <taxon>Basidiomycota</taxon>
        <taxon>Agaricomycotina</taxon>
        <taxon>Agaricomycetes</taxon>
        <taxon>Agaricomycetidae</taxon>
        <taxon>Agaricales</taxon>
        <taxon>Pluteineae</taxon>
        <taxon>Pluteaceae</taxon>
        <taxon>Pluteus</taxon>
    </lineage>
</organism>
<dbReference type="EMBL" id="ML208328">
    <property type="protein sequence ID" value="TFK69569.1"/>
    <property type="molecule type" value="Genomic_DNA"/>
</dbReference>